<keyword evidence="7" id="KW-0460">Magnesium</keyword>
<dbReference type="PANTHER" id="PTHR43079">
    <property type="entry name" value="PROBABLE CADMIUM/ZINC-TRANSPORTING ATPASE HMA1"/>
    <property type="match status" value="1"/>
</dbReference>
<dbReference type="Gene3D" id="3.40.1110.10">
    <property type="entry name" value="Calcium-transporting ATPase, cytoplasmic domain N"/>
    <property type="match status" value="1"/>
</dbReference>
<proteinExistence type="inferred from homology"/>
<dbReference type="EMBL" id="BAAARV010000074">
    <property type="protein sequence ID" value="GAA2372658.1"/>
    <property type="molecule type" value="Genomic_DNA"/>
</dbReference>
<evidence type="ECO:0000256" key="3">
    <source>
        <dbReference type="ARBA" id="ARBA00022692"/>
    </source>
</evidence>
<evidence type="ECO:0000256" key="9">
    <source>
        <dbReference type="ARBA" id="ARBA00022989"/>
    </source>
</evidence>
<keyword evidence="4" id="KW-0479">Metal-binding</keyword>
<protein>
    <submittedName>
        <fullName evidence="12">Uncharacterized protein</fullName>
    </submittedName>
</protein>
<comment type="similarity">
    <text evidence="2">Belongs to the cation transport ATPase (P-type) (TC 3.A.3) family. Type IB subfamily.</text>
</comment>
<dbReference type="InterPro" id="IPR001757">
    <property type="entry name" value="P_typ_ATPase"/>
</dbReference>
<keyword evidence="3 11" id="KW-0812">Transmembrane</keyword>
<evidence type="ECO:0000313" key="13">
    <source>
        <dbReference type="Proteomes" id="UP001501444"/>
    </source>
</evidence>
<evidence type="ECO:0000256" key="7">
    <source>
        <dbReference type="ARBA" id="ARBA00022842"/>
    </source>
</evidence>
<keyword evidence="10 11" id="KW-0472">Membrane</keyword>
<dbReference type="InterPro" id="IPR051949">
    <property type="entry name" value="Cation_Transport_ATPase"/>
</dbReference>
<organism evidence="12 13">
    <name type="scientific">Dactylosporangium salmoneum</name>
    <dbReference type="NCBI Taxonomy" id="53361"/>
    <lineage>
        <taxon>Bacteria</taxon>
        <taxon>Bacillati</taxon>
        <taxon>Actinomycetota</taxon>
        <taxon>Actinomycetes</taxon>
        <taxon>Micromonosporales</taxon>
        <taxon>Micromonosporaceae</taxon>
        <taxon>Dactylosporangium</taxon>
    </lineage>
</organism>
<feature type="transmembrane region" description="Helical" evidence="11">
    <location>
        <begin position="141"/>
        <end position="159"/>
    </location>
</feature>
<keyword evidence="6" id="KW-0067">ATP-binding</keyword>
<gene>
    <name evidence="12" type="ORF">GCM10010170_074980</name>
</gene>
<keyword evidence="5" id="KW-0547">Nucleotide-binding</keyword>
<evidence type="ECO:0000256" key="8">
    <source>
        <dbReference type="ARBA" id="ARBA00022967"/>
    </source>
</evidence>
<evidence type="ECO:0000256" key="4">
    <source>
        <dbReference type="ARBA" id="ARBA00022723"/>
    </source>
</evidence>
<evidence type="ECO:0000313" key="12">
    <source>
        <dbReference type="EMBL" id="GAA2372658.1"/>
    </source>
</evidence>
<dbReference type="PANTHER" id="PTHR43079:SF1">
    <property type="entry name" value="CADMIUM_ZINC-TRANSPORTING ATPASE HMA1, CHLOROPLASTIC-RELATED"/>
    <property type="match status" value="1"/>
</dbReference>
<keyword evidence="9 11" id="KW-1133">Transmembrane helix</keyword>
<dbReference type="Pfam" id="PF00702">
    <property type="entry name" value="Hydrolase"/>
    <property type="match status" value="1"/>
</dbReference>
<name>A0ABP5U938_9ACTN</name>
<accession>A0ABP5U938</accession>
<reference evidence="13" key="1">
    <citation type="journal article" date="2019" name="Int. J. Syst. Evol. Microbiol.">
        <title>The Global Catalogue of Microorganisms (GCM) 10K type strain sequencing project: providing services to taxonomists for standard genome sequencing and annotation.</title>
        <authorList>
            <consortium name="The Broad Institute Genomics Platform"/>
            <consortium name="The Broad Institute Genome Sequencing Center for Infectious Disease"/>
            <person name="Wu L."/>
            <person name="Ma J."/>
        </authorList>
    </citation>
    <scope>NUCLEOTIDE SEQUENCE [LARGE SCALE GENOMIC DNA]</scope>
    <source>
        <strain evidence="13">JCM 3272</strain>
    </source>
</reference>
<dbReference type="InterPro" id="IPR023299">
    <property type="entry name" value="ATPase_P-typ_cyto_dom_N"/>
</dbReference>
<comment type="caution">
    <text evidence="12">The sequence shown here is derived from an EMBL/GenBank/DDBJ whole genome shotgun (WGS) entry which is preliminary data.</text>
</comment>
<evidence type="ECO:0000256" key="1">
    <source>
        <dbReference type="ARBA" id="ARBA00004141"/>
    </source>
</evidence>
<dbReference type="NCBIfam" id="TIGR01494">
    <property type="entry name" value="ATPase_P-type"/>
    <property type="match status" value="1"/>
</dbReference>
<evidence type="ECO:0000256" key="11">
    <source>
        <dbReference type="SAM" id="Phobius"/>
    </source>
</evidence>
<evidence type="ECO:0000256" key="5">
    <source>
        <dbReference type="ARBA" id="ARBA00022741"/>
    </source>
</evidence>
<dbReference type="PRINTS" id="PR00120">
    <property type="entry name" value="HATPASE"/>
</dbReference>
<dbReference type="InterPro" id="IPR036412">
    <property type="entry name" value="HAD-like_sf"/>
</dbReference>
<keyword evidence="13" id="KW-1185">Reference proteome</keyword>
<evidence type="ECO:0000256" key="6">
    <source>
        <dbReference type="ARBA" id="ARBA00022840"/>
    </source>
</evidence>
<comment type="subcellular location">
    <subcellularLocation>
        <location evidence="1">Membrane</location>
        <topology evidence="1">Multi-pass membrane protein</topology>
    </subcellularLocation>
</comment>
<sequence length="211" mass="21480">MLDRDIPVGVIALADQIRPAAAETVTTLATLTGSAPVLLTGDNAGAAGRVAAEARISEVHAGLLPQDKVDRVRGLQQDGHRVLLVGDGVNDAPALATADLGIAMGRYGSDLALTTADAVLVRDDLAALPGLIALSRRARRLVTANLVIAGSFISVLVAWDLLGDLPLPLGVAGHEGSTVIVGLNGLRLLAGAAWRRAGGRHTVAPSAEPTP</sequence>
<evidence type="ECO:0000256" key="2">
    <source>
        <dbReference type="ARBA" id="ARBA00006024"/>
    </source>
</evidence>
<evidence type="ECO:0000256" key="10">
    <source>
        <dbReference type="ARBA" id="ARBA00023136"/>
    </source>
</evidence>
<dbReference type="Proteomes" id="UP001501444">
    <property type="component" value="Unassembled WGS sequence"/>
</dbReference>
<dbReference type="InterPro" id="IPR023214">
    <property type="entry name" value="HAD_sf"/>
</dbReference>
<dbReference type="Gene3D" id="3.40.50.1000">
    <property type="entry name" value="HAD superfamily/HAD-like"/>
    <property type="match status" value="1"/>
</dbReference>
<dbReference type="PRINTS" id="PR00119">
    <property type="entry name" value="CATATPASE"/>
</dbReference>
<dbReference type="SUPFAM" id="SSF56784">
    <property type="entry name" value="HAD-like"/>
    <property type="match status" value="1"/>
</dbReference>
<keyword evidence="8" id="KW-1278">Translocase</keyword>
<dbReference type="RefSeq" id="WP_344617365.1">
    <property type="nucleotide sequence ID" value="NZ_BAAARV010000074.1"/>
</dbReference>